<dbReference type="RefSeq" id="WP_051678043.1">
    <property type="nucleotide sequence ID" value="NZ_JJRY01000002.1"/>
</dbReference>
<evidence type="ECO:0000313" key="3">
    <source>
        <dbReference type="Proteomes" id="UP000027936"/>
    </source>
</evidence>
<dbReference type="EMBL" id="JJRY01000002">
    <property type="protein sequence ID" value="KEF39644.1"/>
    <property type="molecule type" value="Genomic_DNA"/>
</dbReference>
<evidence type="ECO:0000313" key="2">
    <source>
        <dbReference type="EMBL" id="KEF39644.1"/>
    </source>
</evidence>
<name>A0A072NPS3_SCHAZ</name>
<accession>A0A072NPS3</accession>
<organism evidence="2 3">
    <name type="scientific">Schinkia azotoformans MEV2011</name>
    <dbReference type="NCBI Taxonomy" id="1348973"/>
    <lineage>
        <taxon>Bacteria</taxon>
        <taxon>Bacillati</taxon>
        <taxon>Bacillota</taxon>
        <taxon>Bacilli</taxon>
        <taxon>Bacillales</taxon>
        <taxon>Bacillaceae</taxon>
        <taxon>Calidifontibacillus/Schinkia group</taxon>
        <taxon>Schinkia</taxon>
    </lineage>
</organism>
<dbReference type="PROSITE" id="PS51257">
    <property type="entry name" value="PROKAR_LIPOPROTEIN"/>
    <property type="match status" value="1"/>
</dbReference>
<sequence length="72" mass="7954">MRKVFAVIFISILLTSYFPSITSACSCVELPSVEEELDRSQAVFSGKVVNVSEKRSLKGHITKSVLFDVTNT</sequence>
<gene>
    <name evidence="2" type="ORF">M670_00665</name>
</gene>
<dbReference type="Proteomes" id="UP000027936">
    <property type="component" value="Unassembled WGS sequence"/>
</dbReference>
<dbReference type="PATRIC" id="fig|1348973.3.peg.633"/>
<keyword evidence="1" id="KW-0732">Signal</keyword>
<dbReference type="AlphaFoldDB" id="A0A072NPS3"/>
<dbReference type="OrthoDB" id="8221747at2"/>
<proteinExistence type="predicted"/>
<evidence type="ECO:0000256" key="1">
    <source>
        <dbReference type="SAM" id="SignalP"/>
    </source>
</evidence>
<reference evidence="2 3" key="1">
    <citation type="submission" date="2014-04" db="EMBL/GenBank/DDBJ databases">
        <title>Draft genome sequence of Bacillus azotoformans MEV2011, a (co-) denitrifying strain unable to grow in the presence of oxygen.</title>
        <authorList>
            <person name="Nielsen M."/>
            <person name="Schreiber L."/>
            <person name="Finster K."/>
            <person name="Schramm A."/>
        </authorList>
    </citation>
    <scope>NUCLEOTIDE SEQUENCE [LARGE SCALE GENOMIC DNA]</scope>
    <source>
        <strain evidence="2 3">MEV2011</strain>
    </source>
</reference>
<comment type="caution">
    <text evidence="2">The sequence shown here is derived from an EMBL/GenBank/DDBJ whole genome shotgun (WGS) entry which is preliminary data.</text>
</comment>
<feature type="signal peptide" evidence="1">
    <location>
        <begin position="1"/>
        <end position="24"/>
    </location>
</feature>
<protein>
    <submittedName>
        <fullName evidence="2">Uncharacterized protein</fullName>
    </submittedName>
</protein>
<feature type="chain" id="PRO_5001682878" evidence="1">
    <location>
        <begin position="25"/>
        <end position="72"/>
    </location>
</feature>